<dbReference type="InterPro" id="IPR000515">
    <property type="entry name" value="MetI-like"/>
</dbReference>
<evidence type="ECO:0000259" key="8">
    <source>
        <dbReference type="PROSITE" id="PS50928"/>
    </source>
</evidence>
<dbReference type="GO" id="GO:0005886">
    <property type="term" value="C:plasma membrane"/>
    <property type="evidence" value="ECO:0007669"/>
    <property type="project" value="UniProtKB-SubCell"/>
</dbReference>
<keyword evidence="4 7" id="KW-0812">Transmembrane</keyword>
<proteinExistence type="inferred from homology"/>
<keyword evidence="3" id="KW-1003">Cell membrane</keyword>
<dbReference type="PANTHER" id="PTHR43744">
    <property type="entry name" value="ABC TRANSPORTER PERMEASE PROTEIN MG189-RELATED-RELATED"/>
    <property type="match status" value="1"/>
</dbReference>
<dbReference type="EMBL" id="DVLU01000032">
    <property type="protein sequence ID" value="HIT85024.1"/>
    <property type="molecule type" value="Genomic_DNA"/>
</dbReference>
<feature type="transmembrane region" description="Helical" evidence="7">
    <location>
        <begin position="161"/>
        <end position="182"/>
    </location>
</feature>
<evidence type="ECO:0000256" key="4">
    <source>
        <dbReference type="ARBA" id="ARBA00022692"/>
    </source>
</evidence>
<evidence type="ECO:0000256" key="2">
    <source>
        <dbReference type="ARBA" id="ARBA00022448"/>
    </source>
</evidence>
<organism evidence="9 10">
    <name type="scientific">Candidatus Ornithomonoglobus intestinigallinarum</name>
    <dbReference type="NCBI Taxonomy" id="2840894"/>
    <lineage>
        <taxon>Bacteria</taxon>
        <taxon>Bacillati</taxon>
        <taxon>Bacillota</taxon>
        <taxon>Clostridia</taxon>
        <taxon>Candidatus Ornithomonoglobus</taxon>
    </lineage>
</organism>
<feature type="transmembrane region" description="Helical" evidence="7">
    <location>
        <begin position="203"/>
        <end position="225"/>
    </location>
</feature>
<feature type="domain" description="ABC transmembrane type-1" evidence="8">
    <location>
        <begin position="88"/>
        <end position="281"/>
    </location>
</feature>
<evidence type="ECO:0000256" key="5">
    <source>
        <dbReference type="ARBA" id="ARBA00022989"/>
    </source>
</evidence>
<keyword evidence="2 7" id="KW-0813">Transport</keyword>
<evidence type="ECO:0000313" key="10">
    <source>
        <dbReference type="Proteomes" id="UP000824165"/>
    </source>
</evidence>
<gene>
    <name evidence="9" type="ORF">IAA60_03845</name>
</gene>
<dbReference type="Gene3D" id="1.10.3720.10">
    <property type="entry name" value="MetI-like"/>
    <property type="match status" value="1"/>
</dbReference>
<evidence type="ECO:0000256" key="3">
    <source>
        <dbReference type="ARBA" id="ARBA00022475"/>
    </source>
</evidence>
<feature type="transmembrane region" description="Helical" evidence="7">
    <location>
        <begin position="123"/>
        <end position="141"/>
    </location>
</feature>
<feature type="transmembrane region" description="Helical" evidence="7">
    <location>
        <begin position="231"/>
        <end position="253"/>
    </location>
</feature>
<evidence type="ECO:0000313" key="9">
    <source>
        <dbReference type="EMBL" id="HIT85024.1"/>
    </source>
</evidence>
<dbReference type="PROSITE" id="PS50928">
    <property type="entry name" value="ABC_TM1"/>
    <property type="match status" value="1"/>
</dbReference>
<evidence type="ECO:0000256" key="6">
    <source>
        <dbReference type="ARBA" id="ARBA00023136"/>
    </source>
</evidence>
<reference evidence="9" key="1">
    <citation type="submission" date="2020-10" db="EMBL/GenBank/DDBJ databases">
        <authorList>
            <person name="Gilroy R."/>
        </authorList>
    </citation>
    <scope>NUCLEOTIDE SEQUENCE</scope>
    <source>
        <strain evidence="9">CHK181-108</strain>
    </source>
</reference>
<dbReference type="Pfam" id="PF00528">
    <property type="entry name" value="BPD_transp_1"/>
    <property type="match status" value="1"/>
</dbReference>
<dbReference type="CDD" id="cd06261">
    <property type="entry name" value="TM_PBP2"/>
    <property type="match status" value="1"/>
</dbReference>
<name>A0A9D1H3V7_9FIRM</name>
<comment type="subcellular location">
    <subcellularLocation>
        <location evidence="1 7">Cell membrane</location>
        <topology evidence="1 7">Multi-pass membrane protein</topology>
    </subcellularLocation>
</comment>
<feature type="transmembrane region" description="Helical" evidence="7">
    <location>
        <begin position="265"/>
        <end position="285"/>
    </location>
</feature>
<keyword evidence="6 7" id="KW-0472">Membrane</keyword>
<feature type="transmembrane region" description="Helical" evidence="7">
    <location>
        <begin position="87"/>
        <end position="111"/>
    </location>
</feature>
<sequence length="296" mass="33886">MKLFKNMDKGILTDSDMKQPKYRILYGCMFLFLIIDMLVVMVPVIWILLSGFKDVGEMYQIPTKFFPERFDITKLFEVWKELKFYKYYASTFIMAGGCVAADIIVCGLAGYSLSKIKPAGTKIIIMLMFWLMLLPGSMRTVPLYMEFKSFPVFEFSMLNTFWPMWLMAASNIFDIILFKNFFDGISTSLVEAARVDGASDLKIFGKIMVPLSLPIFMTVGVLTFNSNIGQFLWPYITITDERLTVIGVAIYKIKNSNITMDRQMLSFLFAIIPQVVIFIVFQKYIMGGINVGGVKE</sequence>
<dbReference type="AlphaFoldDB" id="A0A9D1H3V7"/>
<dbReference type="Proteomes" id="UP000824165">
    <property type="component" value="Unassembled WGS sequence"/>
</dbReference>
<dbReference type="InterPro" id="IPR035906">
    <property type="entry name" value="MetI-like_sf"/>
</dbReference>
<dbReference type="PANTHER" id="PTHR43744:SF6">
    <property type="entry name" value="ABC TRANSPORTER PERMEASE PROTEIN YESQ-RELATED"/>
    <property type="match status" value="1"/>
</dbReference>
<evidence type="ECO:0000256" key="1">
    <source>
        <dbReference type="ARBA" id="ARBA00004651"/>
    </source>
</evidence>
<comment type="caution">
    <text evidence="9">The sequence shown here is derived from an EMBL/GenBank/DDBJ whole genome shotgun (WGS) entry which is preliminary data.</text>
</comment>
<protein>
    <submittedName>
        <fullName evidence="9">Carbohydrate ABC transporter permease</fullName>
    </submittedName>
</protein>
<evidence type="ECO:0000256" key="7">
    <source>
        <dbReference type="RuleBase" id="RU363032"/>
    </source>
</evidence>
<keyword evidence="5 7" id="KW-1133">Transmembrane helix</keyword>
<reference evidence="9" key="2">
    <citation type="journal article" date="2021" name="PeerJ">
        <title>Extensive microbial diversity within the chicken gut microbiome revealed by metagenomics and culture.</title>
        <authorList>
            <person name="Gilroy R."/>
            <person name="Ravi A."/>
            <person name="Getino M."/>
            <person name="Pursley I."/>
            <person name="Horton D.L."/>
            <person name="Alikhan N.F."/>
            <person name="Baker D."/>
            <person name="Gharbi K."/>
            <person name="Hall N."/>
            <person name="Watson M."/>
            <person name="Adriaenssens E.M."/>
            <person name="Foster-Nyarko E."/>
            <person name="Jarju S."/>
            <person name="Secka A."/>
            <person name="Antonio M."/>
            <person name="Oren A."/>
            <person name="Chaudhuri R.R."/>
            <person name="La Ragione R."/>
            <person name="Hildebrand F."/>
            <person name="Pallen M.J."/>
        </authorList>
    </citation>
    <scope>NUCLEOTIDE SEQUENCE</scope>
    <source>
        <strain evidence="9">CHK181-108</strain>
    </source>
</reference>
<accession>A0A9D1H3V7</accession>
<feature type="transmembrane region" description="Helical" evidence="7">
    <location>
        <begin position="24"/>
        <end position="49"/>
    </location>
</feature>
<dbReference type="GO" id="GO:0055085">
    <property type="term" value="P:transmembrane transport"/>
    <property type="evidence" value="ECO:0007669"/>
    <property type="project" value="InterPro"/>
</dbReference>
<dbReference type="SUPFAM" id="SSF161098">
    <property type="entry name" value="MetI-like"/>
    <property type="match status" value="1"/>
</dbReference>
<comment type="similarity">
    <text evidence="7">Belongs to the binding-protein-dependent transport system permease family.</text>
</comment>